<protein>
    <recommendedName>
        <fullName evidence="7">Lipoprotein YgdI/YgdR-like SH3-like domain-containing protein</fullName>
    </recommendedName>
</protein>
<dbReference type="HOGENOM" id="CLU_182841_2_0_7"/>
<gene>
    <name evidence="8" type="ordered locus">Daes_1435</name>
</gene>
<dbReference type="PANTHER" id="PTHR37011">
    <property type="entry name" value="POT FAMILY PEPTIDE TRANSPORT PROTEIN-RELATED"/>
    <property type="match status" value="1"/>
</dbReference>
<dbReference type="InterPro" id="IPR047807">
    <property type="entry name" value="YgdI/YgdR-like_SH3-like"/>
</dbReference>
<dbReference type="NCBIfam" id="NF033216">
    <property type="entry name" value="lipo_YgdI_YgdR"/>
    <property type="match status" value="1"/>
</dbReference>
<keyword evidence="5" id="KW-0449">Lipoprotein</keyword>
<dbReference type="eggNOG" id="ENOG502ZKKI">
    <property type="taxonomic scope" value="Bacteria"/>
</dbReference>
<dbReference type="InterPro" id="IPR010920">
    <property type="entry name" value="LSM_dom_sf"/>
</dbReference>
<dbReference type="InterPro" id="IPR010305">
    <property type="entry name" value="YgdI/YgdR-like"/>
</dbReference>
<evidence type="ECO:0000256" key="2">
    <source>
        <dbReference type="ARBA" id="ARBA00022729"/>
    </source>
</evidence>
<dbReference type="AlphaFoldDB" id="E6VW04"/>
<dbReference type="Pfam" id="PF06004">
    <property type="entry name" value="DUF903"/>
    <property type="match status" value="1"/>
</dbReference>
<proteinExistence type="predicted"/>
<dbReference type="PROSITE" id="PS51257">
    <property type="entry name" value="PROKAR_LIPOPROTEIN"/>
    <property type="match status" value="1"/>
</dbReference>
<dbReference type="SUPFAM" id="SSF50182">
    <property type="entry name" value="Sm-like ribonucleoproteins"/>
    <property type="match status" value="1"/>
</dbReference>
<keyword evidence="4" id="KW-0564">Palmitate</keyword>
<dbReference type="Proteomes" id="UP000002191">
    <property type="component" value="Chromosome"/>
</dbReference>
<dbReference type="KEGG" id="das:Daes_1435"/>
<dbReference type="RefSeq" id="WP_013514379.1">
    <property type="nucleotide sequence ID" value="NC_014844.1"/>
</dbReference>
<evidence type="ECO:0000313" key="9">
    <source>
        <dbReference type="Proteomes" id="UP000002191"/>
    </source>
</evidence>
<dbReference type="OrthoDB" id="5459839at2"/>
<evidence type="ECO:0000313" key="8">
    <source>
        <dbReference type="EMBL" id="ADU62449.1"/>
    </source>
</evidence>
<feature type="domain" description="Lipoprotein YgdI/YgdR-like SH3-like" evidence="7">
    <location>
        <begin position="24"/>
        <end position="72"/>
    </location>
</feature>
<evidence type="ECO:0000256" key="6">
    <source>
        <dbReference type="SAM" id="SignalP"/>
    </source>
</evidence>
<evidence type="ECO:0000259" key="7">
    <source>
        <dbReference type="Pfam" id="PF06004"/>
    </source>
</evidence>
<keyword evidence="2 6" id="KW-0732">Signal</keyword>
<organism evidence="8 9">
    <name type="scientific">Pseudodesulfovibrio aespoeensis (strain ATCC 700646 / DSM 10631 / Aspo-2)</name>
    <name type="common">Desulfovibrio aespoeensis</name>
    <dbReference type="NCBI Taxonomy" id="643562"/>
    <lineage>
        <taxon>Bacteria</taxon>
        <taxon>Pseudomonadati</taxon>
        <taxon>Thermodesulfobacteriota</taxon>
        <taxon>Desulfovibrionia</taxon>
        <taxon>Desulfovibrionales</taxon>
        <taxon>Desulfovibrionaceae</taxon>
    </lineage>
</organism>
<feature type="signal peptide" evidence="6">
    <location>
        <begin position="1"/>
        <end position="18"/>
    </location>
</feature>
<dbReference type="PANTHER" id="PTHR37011:SF1">
    <property type="entry name" value="POT FAMILY PEPTIDE TRANSPORT PROTEIN"/>
    <property type="match status" value="1"/>
</dbReference>
<keyword evidence="9" id="KW-1185">Reference proteome</keyword>
<sequence length="75" mass="8602" precursor="true">MKRFITTLLVLLMLIVLAACGSRNYQVTTKTGETFHTQGAPEYDMKSETYKFTDEKGEEVILKRADVDVIQEQKE</sequence>
<reference evidence="8 9" key="2">
    <citation type="journal article" date="2014" name="Genome Announc.">
        <title>Complete Genome Sequence of the Subsurface, Mesophilic Sulfate-Reducing Bacterium Desulfovibrio aespoeensis Aspo-2.</title>
        <authorList>
            <person name="Pedersen K."/>
            <person name="Bengtsson A."/>
            <person name="Edlund J."/>
            <person name="Rabe L."/>
            <person name="Hazen T."/>
            <person name="Chakraborty R."/>
            <person name="Goodwin L."/>
            <person name="Shapiro N."/>
        </authorList>
    </citation>
    <scope>NUCLEOTIDE SEQUENCE [LARGE SCALE GENOMIC DNA]</scope>
    <source>
        <strain evidence="9">ATCC 700646 / DSM 10631 / Aspo-2</strain>
    </source>
</reference>
<dbReference type="Gene3D" id="2.30.30.100">
    <property type="match status" value="1"/>
</dbReference>
<dbReference type="STRING" id="643562.Daes_1435"/>
<evidence type="ECO:0000256" key="3">
    <source>
        <dbReference type="ARBA" id="ARBA00023136"/>
    </source>
</evidence>
<evidence type="ECO:0000256" key="5">
    <source>
        <dbReference type="ARBA" id="ARBA00023288"/>
    </source>
</evidence>
<accession>E6VW04</accession>
<evidence type="ECO:0000256" key="1">
    <source>
        <dbReference type="ARBA" id="ARBA00022475"/>
    </source>
</evidence>
<evidence type="ECO:0000256" key="4">
    <source>
        <dbReference type="ARBA" id="ARBA00023139"/>
    </source>
</evidence>
<keyword evidence="1" id="KW-1003">Cell membrane</keyword>
<name>E6VW04_PSEA9</name>
<keyword evidence="3" id="KW-0472">Membrane</keyword>
<reference evidence="9" key="1">
    <citation type="submission" date="2010-12" db="EMBL/GenBank/DDBJ databases">
        <title>Complete sequence of Desulfovibrio aespoeensis Aspo-2.</title>
        <authorList>
            <consortium name="US DOE Joint Genome Institute"/>
            <person name="Lucas S."/>
            <person name="Copeland A."/>
            <person name="Lapidus A."/>
            <person name="Cheng J.-F."/>
            <person name="Goodwin L."/>
            <person name="Pitluck S."/>
            <person name="Chertkov O."/>
            <person name="Misra M."/>
            <person name="Detter J.C."/>
            <person name="Han C."/>
            <person name="Tapia R."/>
            <person name="Land M."/>
            <person name="Hauser L."/>
            <person name="Kyrpides N."/>
            <person name="Ivanova N."/>
            <person name="Ovchinnikova G."/>
            <person name="Pedersen K."/>
            <person name="Jagevall S."/>
            <person name="Hazen T."/>
            <person name="Woyke T."/>
        </authorList>
    </citation>
    <scope>NUCLEOTIDE SEQUENCE [LARGE SCALE GENOMIC DNA]</scope>
    <source>
        <strain evidence="9">ATCC 700646 / DSM 10631 / Aspo-2</strain>
    </source>
</reference>
<dbReference type="EMBL" id="CP002431">
    <property type="protein sequence ID" value="ADU62449.1"/>
    <property type="molecule type" value="Genomic_DNA"/>
</dbReference>
<feature type="chain" id="PRO_5003213738" description="Lipoprotein YgdI/YgdR-like SH3-like domain-containing protein" evidence="6">
    <location>
        <begin position="19"/>
        <end position="75"/>
    </location>
</feature>